<evidence type="ECO:0000313" key="2">
    <source>
        <dbReference type="EMBL" id="MFF0009851.1"/>
    </source>
</evidence>
<protein>
    <submittedName>
        <fullName evidence="2">Transposase</fullName>
    </submittedName>
</protein>
<dbReference type="Gene3D" id="1.10.357.10">
    <property type="entry name" value="Tetracycline Repressor, domain 2"/>
    <property type="match status" value="1"/>
</dbReference>
<proteinExistence type="predicted"/>
<feature type="domain" description="Insertion element IS402-like" evidence="1">
    <location>
        <begin position="10"/>
        <end position="80"/>
    </location>
</feature>
<dbReference type="InterPro" id="IPR025161">
    <property type="entry name" value="IS402-like_dom"/>
</dbReference>
<dbReference type="Pfam" id="PF13340">
    <property type="entry name" value="DUF4096"/>
    <property type="match status" value="1"/>
</dbReference>
<accession>A0ABW6N998</accession>
<gene>
    <name evidence="2" type="ORF">ACFYQT_41460</name>
</gene>
<organism evidence="2 3">
    <name type="scientific">Streptomyces tibetensis</name>
    <dbReference type="NCBI Taxonomy" id="2382123"/>
    <lineage>
        <taxon>Bacteria</taxon>
        <taxon>Bacillati</taxon>
        <taxon>Actinomycetota</taxon>
        <taxon>Actinomycetes</taxon>
        <taxon>Kitasatosporales</taxon>
        <taxon>Streptomycetaceae</taxon>
        <taxon>Streptomyces</taxon>
    </lineage>
</organism>
<dbReference type="InterPro" id="IPR052909">
    <property type="entry name" value="Transposase_6_like"/>
</dbReference>
<evidence type="ECO:0000313" key="3">
    <source>
        <dbReference type="Proteomes" id="UP001601422"/>
    </source>
</evidence>
<dbReference type="PANTHER" id="PTHR46637:SF1">
    <property type="entry name" value="BLL5188 PROTEIN"/>
    <property type="match status" value="1"/>
</dbReference>
<sequence>MGDAAGRHDLTDEAWEVVGPLLPVAACGRPARNLRRQVDGIRHRVRAGCPWRDVPSRYGPWSSLYRVFRGHQREGVWDHVPVADVARAAGVGTGTVGRHFETKTELVQAALADPIVEVIARADRADRLEPMAALHEVFHSMVEAAAAHRGLGDALAGLGGWEVTGDRCGRCHETADQRRVSAAGVASGWRSASAPALRVPNLRVPCVPENATESPP</sequence>
<dbReference type="InterPro" id="IPR009057">
    <property type="entry name" value="Homeodomain-like_sf"/>
</dbReference>
<dbReference type="PANTHER" id="PTHR46637">
    <property type="entry name" value="TIS1421-TRANSPOSASE PROTEIN A"/>
    <property type="match status" value="1"/>
</dbReference>
<keyword evidence="3" id="KW-1185">Reference proteome</keyword>
<dbReference type="Proteomes" id="UP001601422">
    <property type="component" value="Unassembled WGS sequence"/>
</dbReference>
<dbReference type="SUPFAM" id="SSF46689">
    <property type="entry name" value="Homeodomain-like"/>
    <property type="match status" value="1"/>
</dbReference>
<evidence type="ECO:0000259" key="1">
    <source>
        <dbReference type="Pfam" id="PF13340"/>
    </source>
</evidence>
<comment type="caution">
    <text evidence="2">The sequence shown here is derived from an EMBL/GenBank/DDBJ whole genome shotgun (WGS) entry which is preliminary data.</text>
</comment>
<reference evidence="2 3" key="1">
    <citation type="submission" date="2024-10" db="EMBL/GenBank/DDBJ databases">
        <title>The Natural Products Discovery Center: Release of the First 8490 Sequenced Strains for Exploring Actinobacteria Biosynthetic Diversity.</title>
        <authorList>
            <person name="Kalkreuter E."/>
            <person name="Kautsar S.A."/>
            <person name="Yang D."/>
            <person name="Bader C.D."/>
            <person name="Teijaro C.N."/>
            <person name="Fluegel L."/>
            <person name="Davis C.M."/>
            <person name="Simpson J.R."/>
            <person name="Lauterbach L."/>
            <person name="Steele A.D."/>
            <person name="Gui C."/>
            <person name="Meng S."/>
            <person name="Li G."/>
            <person name="Viehrig K."/>
            <person name="Ye F."/>
            <person name="Su P."/>
            <person name="Kiefer A.F."/>
            <person name="Nichols A."/>
            <person name="Cepeda A.J."/>
            <person name="Yan W."/>
            <person name="Fan B."/>
            <person name="Jiang Y."/>
            <person name="Adhikari A."/>
            <person name="Zheng C.-J."/>
            <person name="Schuster L."/>
            <person name="Cowan T.M."/>
            <person name="Smanski M.J."/>
            <person name="Chevrette M.G."/>
            <person name="De Carvalho L.P.S."/>
            <person name="Shen B."/>
        </authorList>
    </citation>
    <scope>NUCLEOTIDE SEQUENCE [LARGE SCALE GENOMIC DNA]</scope>
    <source>
        <strain evidence="2 3">NPDC005497</strain>
    </source>
</reference>
<dbReference type="RefSeq" id="WP_389835937.1">
    <property type="nucleotide sequence ID" value="NZ_JBIAJP010000027.1"/>
</dbReference>
<dbReference type="EMBL" id="JBIAJP010000027">
    <property type="protein sequence ID" value="MFF0009851.1"/>
    <property type="molecule type" value="Genomic_DNA"/>
</dbReference>
<name>A0ABW6N998_9ACTN</name>